<evidence type="ECO:0000313" key="1">
    <source>
        <dbReference type="EMBL" id="EZA53305.1"/>
    </source>
</evidence>
<sequence length="68" mass="8384">MERRRRKSTISMLERNIKWKNAFYKNWSVDCHSRKRGRPKRRRPLLRHRVNVNAITGKRTDNKHDTEP</sequence>
<dbReference type="EMBL" id="KK107293">
    <property type="protein sequence ID" value="EZA53305.1"/>
    <property type="molecule type" value="Genomic_DNA"/>
</dbReference>
<proteinExistence type="predicted"/>
<name>A0A026WB67_OOCBI</name>
<dbReference type="AlphaFoldDB" id="A0A026WB67"/>
<accession>A0A026WB67</accession>
<protein>
    <submittedName>
        <fullName evidence="1">Uncharacterized protein</fullName>
    </submittedName>
</protein>
<keyword evidence="2" id="KW-1185">Reference proteome</keyword>
<gene>
    <name evidence="1" type="ORF">X777_06384</name>
</gene>
<dbReference type="Proteomes" id="UP000053097">
    <property type="component" value="Unassembled WGS sequence"/>
</dbReference>
<reference evidence="1 2" key="1">
    <citation type="journal article" date="2014" name="Curr. Biol.">
        <title>The genome of the clonal raider ant Cerapachys biroi.</title>
        <authorList>
            <person name="Oxley P.R."/>
            <person name="Ji L."/>
            <person name="Fetter-Pruneda I."/>
            <person name="McKenzie S.K."/>
            <person name="Li C."/>
            <person name="Hu H."/>
            <person name="Zhang G."/>
            <person name="Kronauer D.J."/>
        </authorList>
    </citation>
    <scope>NUCLEOTIDE SEQUENCE [LARGE SCALE GENOMIC DNA]</scope>
</reference>
<organism evidence="1 2">
    <name type="scientific">Ooceraea biroi</name>
    <name type="common">Clonal raider ant</name>
    <name type="synonym">Cerapachys biroi</name>
    <dbReference type="NCBI Taxonomy" id="2015173"/>
    <lineage>
        <taxon>Eukaryota</taxon>
        <taxon>Metazoa</taxon>
        <taxon>Ecdysozoa</taxon>
        <taxon>Arthropoda</taxon>
        <taxon>Hexapoda</taxon>
        <taxon>Insecta</taxon>
        <taxon>Pterygota</taxon>
        <taxon>Neoptera</taxon>
        <taxon>Endopterygota</taxon>
        <taxon>Hymenoptera</taxon>
        <taxon>Apocrita</taxon>
        <taxon>Aculeata</taxon>
        <taxon>Formicoidea</taxon>
        <taxon>Formicidae</taxon>
        <taxon>Dorylinae</taxon>
        <taxon>Ooceraea</taxon>
    </lineage>
</organism>
<evidence type="ECO:0000313" key="2">
    <source>
        <dbReference type="Proteomes" id="UP000053097"/>
    </source>
</evidence>